<dbReference type="EMBL" id="FOUO01000004">
    <property type="protein sequence ID" value="SFM37824.1"/>
    <property type="molecule type" value="Genomic_DNA"/>
</dbReference>
<evidence type="ECO:0000313" key="4">
    <source>
        <dbReference type="EMBL" id="SFM37824.1"/>
    </source>
</evidence>
<dbReference type="PANTHER" id="PTHR34351:SF1">
    <property type="entry name" value="SLR1927 PROTEIN"/>
    <property type="match status" value="1"/>
</dbReference>
<keyword evidence="2" id="KW-1133">Transmembrane helix</keyword>
<organism evidence="4 5">
    <name type="scientific">Ectothiorhodospira mobilis</name>
    <dbReference type="NCBI Taxonomy" id="195064"/>
    <lineage>
        <taxon>Bacteria</taxon>
        <taxon>Pseudomonadati</taxon>
        <taxon>Pseudomonadota</taxon>
        <taxon>Gammaproteobacteria</taxon>
        <taxon>Chromatiales</taxon>
        <taxon>Ectothiorhodospiraceae</taxon>
        <taxon>Ectothiorhodospira</taxon>
    </lineage>
</organism>
<evidence type="ECO:0000256" key="1">
    <source>
        <dbReference type="SAM" id="MobiDB-lite"/>
    </source>
</evidence>
<dbReference type="Pfam" id="PF01882">
    <property type="entry name" value="DUF58"/>
    <property type="match status" value="1"/>
</dbReference>
<sequence>MRTALRERAIAWITRRQPAGVRQVTLDRRCIYILPTRYGYTFAGVLVVMLLGAINYSNSLAFLLTFLLAALGSNAMWHTHRNLLGLRITRLPAEPVFAGETARLAYSVANPGRVPRRGLTLEAPGHPGRDLAVPAHGDTRVTLTIPARRRGILRPGRLRLHTRYPLGLFRAWSWLHLEGDVLVYPRPLPVEDAAGGGAPDKDEARTSRQPGGEFTGLRGYTPGDSPRRVDWKALARTGNLYVKEFHEPRGGRLWLDWDDLLAGDVETRLSMLCHQVLRAHGADLEFGLRLPGIEVAPARGEVHRRRCLEHLARFHSPGREGA</sequence>
<keyword evidence="5" id="KW-1185">Reference proteome</keyword>
<dbReference type="Proteomes" id="UP000199556">
    <property type="component" value="Unassembled WGS sequence"/>
</dbReference>
<gene>
    <name evidence="4" type="ORF">SAMN05421721_10436</name>
</gene>
<protein>
    <submittedName>
        <fullName evidence="4">Uncharacterized conserved protein, DUF58 family, contains vWF domain</fullName>
    </submittedName>
</protein>
<reference evidence="4 5" key="1">
    <citation type="submission" date="2016-10" db="EMBL/GenBank/DDBJ databases">
        <authorList>
            <person name="de Groot N.N."/>
        </authorList>
    </citation>
    <scope>NUCLEOTIDE SEQUENCE [LARGE SCALE GENOMIC DNA]</scope>
    <source>
        <strain evidence="4 5">DSM 4180</strain>
    </source>
</reference>
<evidence type="ECO:0000259" key="3">
    <source>
        <dbReference type="Pfam" id="PF01882"/>
    </source>
</evidence>
<evidence type="ECO:0000313" key="5">
    <source>
        <dbReference type="Proteomes" id="UP000199556"/>
    </source>
</evidence>
<dbReference type="InterPro" id="IPR002881">
    <property type="entry name" value="DUF58"/>
</dbReference>
<name>A0A1I4QCS9_ECTMO</name>
<proteinExistence type="predicted"/>
<evidence type="ECO:0000256" key="2">
    <source>
        <dbReference type="SAM" id="Phobius"/>
    </source>
</evidence>
<accession>A0A1I4QCS9</accession>
<feature type="domain" description="DUF58" evidence="3">
    <location>
        <begin position="218"/>
        <end position="258"/>
    </location>
</feature>
<keyword evidence="2" id="KW-0812">Transmembrane</keyword>
<feature type="region of interest" description="Disordered" evidence="1">
    <location>
        <begin position="193"/>
        <end position="223"/>
    </location>
</feature>
<dbReference type="STRING" id="195064.SAMN05421721_10436"/>
<dbReference type="PANTHER" id="PTHR34351">
    <property type="entry name" value="SLR1927 PROTEIN-RELATED"/>
    <property type="match status" value="1"/>
</dbReference>
<feature type="transmembrane region" description="Helical" evidence="2">
    <location>
        <begin position="38"/>
        <end position="54"/>
    </location>
</feature>
<dbReference type="OrthoDB" id="5298497at2"/>
<dbReference type="AlphaFoldDB" id="A0A1I4QCS9"/>
<keyword evidence="2" id="KW-0472">Membrane</keyword>